<accession>A0ACA9NFB8</accession>
<gene>
    <name evidence="1" type="ORF">ACOLOM_LOCUS8251</name>
</gene>
<proteinExistence type="predicted"/>
<name>A0ACA9NFB8_9GLOM</name>
<evidence type="ECO:0000313" key="2">
    <source>
        <dbReference type="Proteomes" id="UP000789525"/>
    </source>
</evidence>
<dbReference type="EMBL" id="CAJVPT010020839">
    <property type="protein sequence ID" value="CAG8651153.1"/>
    <property type="molecule type" value="Genomic_DNA"/>
</dbReference>
<sequence length="211" mass="24197">MTITYEIQLNLENRHVESPHAPPLNCQTWTLPLPLGGEDTFMSLAHPFYLFRIALLGEDKVGKTCILRRFTDDTFSEDYQPTIACDFATRVVEVKVQIDLSSSPRYEIYVTSWLKDIHVDLTSLLESFHGLTRRLERVEEIEVERGRTIPRLLIGNKIDLTEDIAVDISASREFAKDHGMKFAQASAKTSVNVEEPILRMIERLVEQYVSL</sequence>
<protein>
    <submittedName>
        <fullName evidence="1">7982_t:CDS:1</fullName>
    </submittedName>
</protein>
<comment type="caution">
    <text evidence="1">The sequence shown here is derived from an EMBL/GenBank/DDBJ whole genome shotgun (WGS) entry which is preliminary data.</text>
</comment>
<keyword evidence="2" id="KW-1185">Reference proteome</keyword>
<feature type="non-terminal residue" evidence="1">
    <location>
        <position position="211"/>
    </location>
</feature>
<organism evidence="1 2">
    <name type="scientific">Acaulospora colombiana</name>
    <dbReference type="NCBI Taxonomy" id="27376"/>
    <lineage>
        <taxon>Eukaryota</taxon>
        <taxon>Fungi</taxon>
        <taxon>Fungi incertae sedis</taxon>
        <taxon>Mucoromycota</taxon>
        <taxon>Glomeromycotina</taxon>
        <taxon>Glomeromycetes</taxon>
        <taxon>Diversisporales</taxon>
        <taxon>Acaulosporaceae</taxon>
        <taxon>Acaulospora</taxon>
    </lineage>
</organism>
<evidence type="ECO:0000313" key="1">
    <source>
        <dbReference type="EMBL" id="CAG8651153.1"/>
    </source>
</evidence>
<dbReference type="Proteomes" id="UP000789525">
    <property type="component" value="Unassembled WGS sequence"/>
</dbReference>
<reference evidence="1" key="1">
    <citation type="submission" date="2021-06" db="EMBL/GenBank/DDBJ databases">
        <authorList>
            <person name="Kallberg Y."/>
            <person name="Tangrot J."/>
            <person name="Rosling A."/>
        </authorList>
    </citation>
    <scope>NUCLEOTIDE SEQUENCE</scope>
    <source>
        <strain evidence="1">CL356</strain>
    </source>
</reference>